<sequence length="132" mass="14286">MKRWSWAAALLPVVGVAVWLVPDSVDVVVITAIHPDGTVEWVDTEIRPAEENSSSVHELSQDRHVSKLAEDVVIRTALGCGTPSGLQLPWNGLGAVECSRADFLAMQSPPYAPRLTFNGDGEITEVAGRYHP</sequence>
<keyword evidence="2" id="KW-1185">Reference proteome</keyword>
<protein>
    <submittedName>
        <fullName evidence="1">Uncharacterized protein</fullName>
    </submittedName>
</protein>
<name>A0ABX9EFU8_9PSEU</name>
<comment type="caution">
    <text evidence="1">The sequence shown here is derived from an EMBL/GenBank/DDBJ whole genome shotgun (WGS) entry which is preliminary data.</text>
</comment>
<evidence type="ECO:0000313" key="2">
    <source>
        <dbReference type="Proteomes" id="UP000248714"/>
    </source>
</evidence>
<accession>A0ABX9EFU8</accession>
<organism evidence="1 2">
    <name type="scientific">Lentzea atacamensis</name>
    <dbReference type="NCBI Taxonomy" id="531938"/>
    <lineage>
        <taxon>Bacteria</taxon>
        <taxon>Bacillati</taxon>
        <taxon>Actinomycetota</taxon>
        <taxon>Actinomycetes</taxon>
        <taxon>Pseudonocardiales</taxon>
        <taxon>Pseudonocardiaceae</taxon>
        <taxon>Lentzea</taxon>
    </lineage>
</organism>
<gene>
    <name evidence="1" type="ORF">C8D87_10163</name>
</gene>
<dbReference type="RefSeq" id="WP_112225077.1">
    <property type="nucleotide sequence ID" value="NZ_QLTT01000001.1"/>
</dbReference>
<dbReference type="EMBL" id="QLTT01000001">
    <property type="protein sequence ID" value="RAS69763.1"/>
    <property type="molecule type" value="Genomic_DNA"/>
</dbReference>
<proteinExistence type="predicted"/>
<reference evidence="1 2" key="1">
    <citation type="submission" date="2018-06" db="EMBL/GenBank/DDBJ databases">
        <title>Genomic Encyclopedia of Type Strains, Phase IV (KMG-IV): sequencing the most valuable type-strain genomes for metagenomic binning, comparative biology and taxonomic classification.</title>
        <authorList>
            <person name="Goeker M."/>
        </authorList>
    </citation>
    <scope>NUCLEOTIDE SEQUENCE [LARGE SCALE GENOMIC DNA]</scope>
    <source>
        <strain evidence="1 2">DSM 45479</strain>
    </source>
</reference>
<evidence type="ECO:0000313" key="1">
    <source>
        <dbReference type="EMBL" id="RAS69763.1"/>
    </source>
</evidence>
<dbReference type="Proteomes" id="UP000248714">
    <property type="component" value="Unassembled WGS sequence"/>
</dbReference>